<reference evidence="2 3" key="1">
    <citation type="submission" date="2018-10" db="EMBL/GenBank/DDBJ databases">
        <title>Sequencing the genomes of 1000 actinobacteria strains.</title>
        <authorList>
            <person name="Klenk H.-P."/>
        </authorList>
    </citation>
    <scope>NUCLEOTIDE SEQUENCE [LARGE SCALE GENOMIC DNA]</scope>
    <source>
        <strain evidence="2 3">DSM 45175</strain>
    </source>
</reference>
<evidence type="ECO:0000256" key="1">
    <source>
        <dbReference type="SAM" id="Phobius"/>
    </source>
</evidence>
<dbReference type="AlphaFoldDB" id="A0A495JRS7"/>
<proteinExistence type="predicted"/>
<keyword evidence="1" id="KW-0472">Membrane</keyword>
<name>A0A495JRS7_9ACTN</name>
<accession>A0A495JRS7</accession>
<keyword evidence="3" id="KW-1185">Reference proteome</keyword>
<keyword evidence="1" id="KW-0812">Transmembrane</keyword>
<dbReference type="EMBL" id="RBKT01000001">
    <property type="protein sequence ID" value="RKR91551.1"/>
    <property type="molecule type" value="Genomic_DNA"/>
</dbReference>
<dbReference type="Pfam" id="PF19650">
    <property type="entry name" value="DUF6153"/>
    <property type="match status" value="1"/>
</dbReference>
<sequence>MAGARPLLRLLLLVAVAFGVASMHTLGHVSGERHASAGRNMSMAPTSHAVGDRMTALDGFTVAPMDTATVRVGWVRAGDGGGSGVPHGDPLSVCLAILTALGMAVLVAAALRAIWSPSLIGSDVVYITSPSRAPPRLRVGLRIADLSVSRT</sequence>
<comment type="caution">
    <text evidence="2">The sequence shown here is derived from an EMBL/GenBank/DDBJ whole genome shotgun (WGS) entry which is preliminary data.</text>
</comment>
<keyword evidence="1" id="KW-1133">Transmembrane helix</keyword>
<protein>
    <submittedName>
        <fullName evidence="2">Uncharacterized protein</fullName>
    </submittedName>
</protein>
<gene>
    <name evidence="2" type="ORF">BDK92_5951</name>
</gene>
<feature type="transmembrane region" description="Helical" evidence="1">
    <location>
        <begin position="90"/>
        <end position="111"/>
    </location>
</feature>
<organism evidence="2 3">
    <name type="scientific">Micromonospora pisi</name>
    <dbReference type="NCBI Taxonomy" id="589240"/>
    <lineage>
        <taxon>Bacteria</taxon>
        <taxon>Bacillati</taxon>
        <taxon>Actinomycetota</taxon>
        <taxon>Actinomycetes</taxon>
        <taxon>Micromonosporales</taxon>
        <taxon>Micromonosporaceae</taxon>
        <taxon>Micromonospora</taxon>
    </lineage>
</organism>
<evidence type="ECO:0000313" key="2">
    <source>
        <dbReference type="EMBL" id="RKR91551.1"/>
    </source>
</evidence>
<dbReference type="InterPro" id="IPR046151">
    <property type="entry name" value="DUF6153"/>
</dbReference>
<dbReference type="RefSeq" id="WP_425462274.1">
    <property type="nucleotide sequence ID" value="NZ_RBKT01000001.1"/>
</dbReference>
<dbReference type="Proteomes" id="UP000277671">
    <property type="component" value="Unassembled WGS sequence"/>
</dbReference>
<evidence type="ECO:0000313" key="3">
    <source>
        <dbReference type="Proteomes" id="UP000277671"/>
    </source>
</evidence>